<accession>A0A0L7KX32</accession>
<feature type="region of interest" description="Disordered" evidence="1">
    <location>
        <begin position="1"/>
        <end position="56"/>
    </location>
</feature>
<organism evidence="2 3">
    <name type="scientific">Operophtera brumata</name>
    <name type="common">Winter moth</name>
    <name type="synonym">Phalaena brumata</name>
    <dbReference type="NCBI Taxonomy" id="104452"/>
    <lineage>
        <taxon>Eukaryota</taxon>
        <taxon>Metazoa</taxon>
        <taxon>Ecdysozoa</taxon>
        <taxon>Arthropoda</taxon>
        <taxon>Hexapoda</taxon>
        <taxon>Insecta</taxon>
        <taxon>Pterygota</taxon>
        <taxon>Neoptera</taxon>
        <taxon>Endopterygota</taxon>
        <taxon>Lepidoptera</taxon>
        <taxon>Glossata</taxon>
        <taxon>Ditrysia</taxon>
        <taxon>Geometroidea</taxon>
        <taxon>Geometridae</taxon>
        <taxon>Larentiinae</taxon>
        <taxon>Operophtera</taxon>
    </lineage>
</organism>
<evidence type="ECO:0000313" key="2">
    <source>
        <dbReference type="EMBL" id="KOB67614.1"/>
    </source>
</evidence>
<dbReference type="AlphaFoldDB" id="A0A0L7KX32"/>
<reference evidence="2 3" key="1">
    <citation type="journal article" date="2015" name="Genome Biol. Evol.">
        <title>The genome of winter moth (Operophtera brumata) provides a genomic perspective on sexual dimorphism and phenology.</title>
        <authorList>
            <person name="Derks M.F."/>
            <person name="Smit S."/>
            <person name="Salis L."/>
            <person name="Schijlen E."/>
            <person name="Bossers A."/>
            <person name="Mateman C."/>
            <person name="Pijl A.S."/>
            <person name="de Ridder D."/>
            <person name="Groenen M.A."/>
            <person name="Visser M.E."/>
            <person name="Megens H.J."/>
        </authorList>
    </citation>
    <scope>NUCLEOTIDE SEQUENCE [LARGE SCALE GENOMIC DNA]</scope>
    <source>
        <strain evidence="2">WM2013NL</strain>
        <tissue evidence="2">Head and thorax</tissue>
    </source>
</reference>
<dbReference type="EMBL" id="JTDY01004901">
    <property type="protein sequence ID" value="KOB67614.1"/>
    <property type="molecule type" value="Genomic_DNA"/>
</dbReference>
<comment type="caution">
    <text evidence="2">The sequence shown here is derived from an EMBL/GenBank/DDBJ whole genome shotgun (WGS) entry which is preliminary data.</text>
</comment>
<evidence type="ECO:0000256" key="1">
    <source>
        <dbReference type="SAM" id="MobiDB-lite"/>
    </source>
</evidence>
<dbReference type="Proteomes" id="UP000037510">
    <property type="component" value="Unassembled WGS sequence"/>
</dbReference>
<feature type="compositionally biased region" description="Polar residues" evidence="1">
    <location>
        <begin position="45"/>
        <end position="56"/>
    </location>
</feature>
<sequence>MDRNMRSSYVNSGTRSLPHMGSNKRHNNGNGHSSNGHNGARLSPPDQTLPSLNLNQQDDIINYVYDSWNKVSM</sequence>
<name>A0A0L7KX32_OPEBR</name>
<evidence type="ECO:0000313" key="3">
    <source>
        <dbReference type="Proteomes" id="UP000037510"/>
    </source>
</evidence>
<feature type="compositionally biased region" description="Polar residues" evidence="1">
    <location>
        <begin position="1"/>
        <end position="15"/>
    </location>
</feature>
<proteinExistence type="predicted"/>
<protein>
    <submittedName>
        <fullName evidence="2">Uncharacterized protein</fullName>
    </submittedName>
</protein>
<keyword evidence="3" id="KW-1185">Reference proteome</keyword>
<gene>
    <name evidence="2" type="ORF">OBRU01_19534</name>
</gene>
<feature type="compositionally biased region" description="Low complexity" evidence="1">
    <location>
        <begin position="28"/>
        <end position="39"/>
    </location>
</feature>